<name>Q8EML2_OCEIH</name>
<feature type="domain" description="CdaR GGDEF-like" evidence="4">
    <location>
        <begin position="144"/>
        <end position="258"/>
    </location>
</feature>
<sequence length="380" mass="43841">MNIYHLADKIINVIKGLIDEQIIICDTNGIIIASTNPNRIGDYHEGSTIVIKNKQQLMITESLTIDLQGVKTGINLPLFFNKSVIGVIGITGEIEKVKPFGEIVRKMTELLIHENNYYEQMEFEHRAVENVMFDLLQSRKITRPLLDRAETLGMSLEGSKQVIILVINEIDSTLQKQIWHYLKDLIPEKDILTRWGNNRLFWMHTLSSIKDQIKPDFLNTLQKACENHFSIDLNIGVGDTASASDLYRSYEEALIAINYFPDDTRISFHTDLQLELCLQDISDDTKKEYIQRTIGTLIEHNQLLQTLHVFIENESSLQKTAEALFIHINTLHYRLSKIHQFTGLDPKRFKDLTNLYLAITFLDEHTIDFKNPSSFSYKNT</sequence>
<dbReference type="InterPro" id="IPR041522">
    <property type="entry name" value="CdaR_GGDEF"/>
</dbReference>
<evidence type="ECO:0000256" key="1">
    <source>
        <dbReference type="ARBA" id="ARBA00006754"/>
    </source>
</evidence>
<dbReference type="HOGENOM" id="CLU_043769_1_1_9"/>
<evidence type="ECO:0000259" key="4">
    <source>
        <dbReference type="Pfam" id="PF17853"/>
    </source>
</evidence>
<dbReference type="InterPro" id="IPR008599">
    <property type="entry name" value="Diacid_rec"/>
</dbReference>
<dbReference type="AlphaFoldDB" id="Q8EML2"/>
<dbReference type="InterPro" id="IPR029151">
    <property type="entry name" value="Sensor-like_sf"/>
</dbReference>
<comment type="similarity">
    <text evidence="1">Belongs to the CdaR family.</text>
</comment>
<proteinExistence type="inferred from homology"/>
<keyword evidence="6" id="KW-1185">Reference proteome</keyword>
<dbReference type="STRING" id="221109.gene:10735082"/>
<dbReference type="InterPro" id="IPR051448">
    <property type="entry name" value="CdaR-like_regulators"/>
</dbReference>
<reference evidence="5 6" key="2">
    <citation type="journal article" date="2002" name="Nucleic Acids Res.">
        <title>Genome sequence of Oceanobacillus iheyensis isolated from the Iheya Ridge and its unexpected adaptive capabilities to extreme environments.</title>
        <authorList>
            <person name="Takami H."/>
            <person name="Takaki Y."/>
            <person name="Uchiyama I."/>
        </authorList>
    </citation>
    <scope>NUCLEOTIDE SEQUENCE [LARGE SCALE GENOMIC DNA]</scope>
    <source>
        <strain evidence="6">DSM 14371 / CIP 107618 / JCM 11309 / KCTC 3954 / HTE831</strain>
    </source>
</reference>
<accession>Q8EML2</accession>
<dbReference type="PhylomeDB" id="Q8EML2"/>
<dbReference type="KEGG" id="oih:OB2830"/>
<protein>
    <submittedName>
        <fullName evidence="5">Hypothetical conserved protein</fullName>
    </submittedName>
</protein>
<dbReference type="RefSeq" id="WP_011067227.1">
    <property type="nucleotide sequence ID" value="NC_004193.1"/>
</dbReference>
<evidence type="ECO:0000313" key="5">
    <source>
        <dbReference type="EMBL" id="BAC14786.1"/>
    </source>
</evidence>
<gene>
    <name evidence="5" type="ordered locus">OB2830</name>
</gene>
<dbReference type="Pfam" id="PF17853">
    <property type="entry name" value="GGDEF_2"/>
    <property type="match status" value="1"/>
</dbReference>
<evidence type="ECO:0000259" key="2">
    <source>
        <dbReference type="Pfam" id="PF05651"/>
    </source>
</evidence>
<dbReference type="Pfam" id="PF13556">
    <property type="entry name" value="HTH_30"/>
    <property type="match status" value="1"/>
</dbReference>
<dbReference type="EMBL" id="BA000028">
    <property type="protein sequence ID" value="BAC14786.1"/>
    <property type="molecule type" value="Genomic_DNA"/>
</dbReference>
<feature type="domain" description="PucR C-terminal helix-turn-helix" evidence="3">
    <location>
        <begin position="303"/>
        <end position="359"/>
    </location>
</feature>
<evidence type="ECO:0000313" key="6">
    <source>
        <dbReference type="Proteomes" id="UP000000822"/>
    </source>
</evidence>
<dbReference type="PANTHER" id="PTHR33744">
    <property type="entry name" value="CARBOHYDRATE DIACID REGULATOR"/>
    <property type="match status" value="1"/>
</dbReference>
<dbReference type="Pfam" id="PF05651">
    <property type="entry name" value="Diacid_rec"/>
    <property type="match status" value="1"/>
</dbReference>
<dbReference type="InterPro" id="IPR042070">
    <property type="entry name" value="PucR_C-HTH_sf"/>
</dbReference>
<reference evidence="5 6" key="1">
    <citation type="journal article" date="2001" name="FEMS Microbiol. Lett.">
        <title>Oceanobacillus iheyensis gen. nov., sp. nov., a deep-sea extremely halotolerant and alkaliphilic species isolated from a depth of 1050 m on the Iheya Ridge.</title>
        <authorList>
            <person name="Lu J."/>
            <person name="Nogi Y."/>
            <person name="Takami H."/>
        </authorList>
    </citation>
    <scope>NUCLEOTIDE SEQUENCE [LARGE SCALE GENOMIC DNA]</scope>
    <source>
        <strain evidence="6">DSM 14371 / CIP 107618 / JCM 11309 / KCTC 3954 / HTE831</strain>
    </source>
</reference>
<evidence type="ECO:0000259" key="3">
    <source>
        <dbReference type="Pfam" id="PF13556"/>
    </source>
</evidence>
<dbReference type="Gene3D" id="1.10.10.2840">
    <property type="entry name" value="PucR C-terminal helix-turn-helix domain"/>
    <property type="match status" value="1"/>
</dbReference>
<organism evidence="5 6">
    <name type="scientific">Oceanobacillus iheyensis (strain DSM 14371 / CIP 107618 / JCM 11309 / KCTC 3954 / HTE831)</name>
    <dbReference type="NCBI Taxonomy" id="221109"/>
    <lineage>
        <taxon>Bacteria</taxon>
        <taxon>Bacillati</taxon>
        <taxon>Bacillota</taxon>
        <taxon>Bacilli</taxon>
        <taxon>Bacillales</taxon>
        <taxon>Bacillaceae</taxon>
        <taxon>Oceanobacillus</taxon>
    </lineage>
</organism>
<dbReference type="SUPFAM" id="SSF103190">
    <property type="entry name" value="Sensory domain-like"/>
    <property type="match status" value="1"/>
</dbReference>
<dbReference type="PANTHER" id="PTHR33744:SF16">
    <property type="entry name" value="CARBOHYDRATE DIACID REGULATOR"/>
    <property type="match status" value="1"/>
</dbReference>
<dbReference type="eggNOG" id="COG3835">
    <property type="taxonomic scope" value="Bacteria"/>
</dbReference>
<dbReference type="Proteomes" id="UP000000822">
    <property type="component" value="Chromosome"/>
</dbReference>
<feature type="domain" description="Putative sugar diacid recognition" evidence="2">
    <location>
        <begin position="5"/>
        <end position="135"/>
    </location>
</feature>
<dbReference type="InterPro" id="IPR025736">
    <property type="entry name" value="PucR_C-HTH_dom"/>
</dbReference>
<dbReference type="OrthoDB" id="9792148at2"/>